<evidence type="ECO:0000313" key="1">
    <source>
        <dbReference type="EMBL" id="EDW32077.1"/>
    </source>
</evidence>
<dbReference type="EMBL" id="CH479181">
    <property type="protein sequence ID" value="EDW32077.1"/>
    <property type="molecule type" value="Genomic_DNA"/>
</dbReference>
<reference evidence="1 2" key="1">
    <citation type="journal article" date="2007" name="Nature">
        <title>Evolution of genes and genomes on the Drosophila phylogeny.</title>
        <authorList>
            <consortium name="Drosophila 12 Genomes Consortium"/>
            <person name="Clark A.G."/>
            <person name="Eisen M.B."/>
            <person name="Smith D.R."/>
            <person name="Bergman C.M."/>
            <person name="Oliver B."/>
            <person name="Markow T.A."/>
            <person name="Kaufman T.C."/>
            <person name="Kellis M."/>
            <person name="Gelbart W."/>
            <person name="Iyer V.N."/>
            <person name="Pollard D.A."/>
            <person name="Sackton T.B."/>
            <person name="Larracuente A.M."/>
            <person name="Singh N.D."/>
            <person name="Abad J.P."/>
            <person name="Abt D.N."/>
            <person name="Adryan B."/>
            <person name="Aguade M."/>
            <person name="Akashi H."/>
            <person name="Anderson W.W."/>
            <person name="Aquadro C.F."/>
            <person name="Ardell D.H."/>
            <person name="Arguello R."/>
            <person name="Artieri C.G."/>
            <person name="Barbash D.A."/>
            <person name="Barker D."/>
            <person name="Barsanti P."/>
            <person name="Batterham P."/>
            <person name="Batzoglou S."/>
            <person name="Begun D."/>
            <person name="Bhutkar A."/>
            <person name="Blanco E."/>
            <person name="Bosak S.A."/>
            <person name="Bradley R.K."/>
            <person name="Brand A.D."/>
            <person name="Brent M.R."/>
            <person name="Brooks A.N."/>
            <person name="Brown R.H."/>
            <person name="Butlin R.K."/>
            <person name="Caggese C."/>
            <person name="Calvi B.R."/>
            <person name="Bernardo de Carvalho A."/>
            <person name="Caspi A."/>
            <person name="Castrezana S."/>
            <person name="Celniker S.E."/>
            <person name="Chang J.L."/>
            <person name="Chapple C."/>
            <person name="Chatterji S."/>
            <person name="Chinwalla A."/>
            <person name="Civetta A."/>
            <person name="Clifton S.W."/>
            <person name="Comeron J.M."/>
            <person name="Costello J.C."/>
            <person name="Coyne J.A."/>
            <person name="Daub J."/>
            <person name="David R.G."/>
            <person name="Delcher A.L."/>
            <person name="Delehaunty K."/>
            <person name="Do C.B."/>
            <person name="Ebling H."/>
            <person name="Edwards K."/>
            <person name="Eickbush T."/>
            <person name="Evans J.D."/>
            <person name="Filipski A."/>
            <person name="Findeiss S."/>
            <person name="Freyhult E."/>
            <person name="Fulton L."/>
            <person name="Fulton R."/>
            <person name="Garcia A.C."/>
            <person name="Gardiner A."/>
            <person name="Garfield D.A."/>
            <person name="Garvin B.E."/>
            <person name="Gibson G."/>
            <person name="Gilbert D."/>
            <person name="Gnerre S."/>
            <person name="Godfrey J."/>
            <person name="Good R."/>
            <person name="Gotea V."/>
            <person name="Gravely B."/>
            <person name="Greenberg A.J."/>
            <person name="Griffiths-Jones S."/>
            <person name="Gross S."/>
            <person name="Guigo R."/>
            <person name="Gustafson E.A."/>
            <person name="Haerty W."/>
            <person name="Hahn M.W."/>
            <person name="Halligan D.L."/>
            <person name="Halpern A.L."/>
            <person name="Halter G.M."/>
            <person name="Han M.V."/>
            <person name="Heger A."/>
            <person name="Hillier L."/>
            <person name="Hinrichs A.S."/>
            <person name="Holmes I."/>
            <person name="Hoskins R.A."/>
            <person name="Hubisz M.J."/>
            <person name="Hultmark D."/>
            <person name="Huntley M.A."/>
            <person name="Jaffe D.B."/>
            <person name="Jagadeeshan S."/>
            <person name="Jeck W.R."/>
            <person name="Johnson J."/>
            <person name="Jones C.D."/>
            <person name="Jordan W.C."/>
            <person name="Karpen G.H."/>
            <person name="Kataoka E."/>
            <person name="Keightley P.D."/>
            <person name="Kheradpour P."/>
            <person name="Kirkness E.F."/>
            <person name="Koerich L.B."/>
            <person name="Kristiansen K."/>
            <person name="Kudrna D."/>
            <person name="Kulathinal R.J."/>
            <person name="Kumar S."/>
            <person name="Kwok R."/>
            <person name="Lander E."/>
            <person name="Langley C.H."/>
            <person name="Lapoint R."/>
            <person name="Lazzaro B.P."/>
            <person name="Lee S.J."/>
            <person name="Levesque L."/>
            <person name="Li R."/>
            <person name="Lin C.F."/>
            <person name="Lin M.F."/>
            <person name="Lindblad-Toh K."/>
            <person name="Llopart A."/>
            <person name="Long M."/>
            <person name="Low L."/>
            <person name="Lozovsky E."/>
            <person name="Lu J."/>
            <person name="Luo M."/>
            <person name="Machado C.A."/>
            <person name="Makalowski W."/>
            <person name="Marzo M."/>
            <person name="Matsuda M."/>
            <person name="Matzkin L."/>
            <person name="McAllister B."/>
            <person name="McBride C.S."/>
            <person name="McKernan B."/>
            <person name="McKernan K."/>
            <person name="Mendez-Lago M."/>
            <person name="Minx P."/>
            <person name="Mollenhauer M.U."/>
            <person name="Montooth K."/>
            <person name="Mount S.M."/>
            <person name="Mu X."/>
            <person name="Myers E."/>
            <person name="Negre B."/>
            <person name="Newfeld S."/>
            <person name="Nielsen R."/>
            <person name="Noor M.A."/>
            <person name="O'Grady P."/>
            <person name="Pachter L."/>
            <person name="Papaceit M."/>
            <person name="Parisi M.J."/>
            <person name="Parisi M."/>
            <person name="Parts L."/>
            <person name="Pedersen J.S."/>
            <person name="Pesole G."/>
            <person name="Phillippy A.M."/>
            <person name="Ponting C.P."/>
            <person name="Pop M."/>
            <person name="Porcelli D."/>
            <person name="Powell J.R."/>
            <person name="Prohaska S."/>
            <person name="Pruitt K."/>
            <person name="Puig M."/>
            <person name="Quesneville H."/>
            <person name="Ram K.R."/>
            <person name="Rand D."/>
            <person name="Rasmussen M.D."/>
            <person name="Reed L.K."/>
            <person name="Reenan R."/>
            <person name="Reily A."/>
            <person name="Remington K.A."/>
            <person name="Rieger T.T."/>
            <person name="Ritchie M.G."/>
            <person name="Robin C."/>
            <person name="Rogers Y.H."/>
            <person name="Rohde C."/>
            <person name="Rozas J."/>
            <person name="Rubenfield M.J."/>
            <person name="Ruiz A."/>
            <person name="Russo S."/>
            <person name="Salzberg S.L."/>
            <person name="Sanchez-Gracia A."/>
            <person name="Saranga D.J."/>
            <person name="Sato H."/>
            <person name="Schaeffer S.W."/>
            <person name="Schatz M.C."/>
            <person name="Schlenke T."/>
            <person name="Schwartz R."/>
            <person name="Segarra C."/>
            <person name="Singh R.S."/>
            <person name="Sirot L."/>
            <person name="Sirota M."/>
            <person name="Sisneros N.B."/>
            <person name="Smith C.D."/>
            <person name="Smith T.F."/>
            <person name="Spieth J."/>
            <person name="Stage D.E."/>
            <person name="Stark A."/>
            <person name="Stephan W."/>
            <person name="Strausberg R.L."/>
            <person name="Strempel S."/>
            <person name="Sturgill D."/>
            <person name="Sutton G."/>
            <person name="Sutton G.G."/>
            <person name="Tao W."/>
            <person name="Teichmann S."/>
            <person name="Tobari Y.N."/>
            <person name="Tomimura Y."/>
            <person name="Tsolas J.M."/>
            <person name="Valente V.L."/>
            <person name="Venter E."/>
            <person name="Venter J.C."/>
            <person name="Vicario S."/>
            <person name="Vieira F.G."/>
            <person name="Vilella A.J."/>
            <person name="Villasante A."/>
            <person name="Walenz B."/>
            <person name="Wang J."/>
            <person name="Wasserman M."/>
            <person name="Watts T."/>
            <person name="Wilson D."/>
            <person name="Wilson R.K."/>
            <person name="Wing R.A."/>
            <person name="Wolfner M.F."/>
            <person name="Wong A."/>
            <person name="Wong G.K."/>
            <person name="Wu C.I."/>
            <person name="Wu G."/>
            <person name="Yamamoto D."/>
            <person name="Yang H.P."/>
            <person name="Yang S.P."/>
            <person name="Yorke J.A."/>
            <person name="Yoshida K."/>
            <person name="Zdobnov E."/>
            <person name="Zhang P."/>
            <person name="Zhang Y."/>
            <person name="Zimin A.V."/>
            <person name="Baldwin J."/>
            <person name="Abdouelleil A."/>
            <person name="Abdulkadir J."/>
            <person name="Abebe A."/>
            <person name="Abera B."/>
            <person name="Abreu J."/>
            <person name="Acer S.C."/>
            <person name="Aftuck L."/>
            <person name="Alexander A."/>
            <person name="An P."/>
            <person name="Anderson E."/>
            <person name="Anderson S."/>
            <person name="Arachi H."/>
            <person name="Azer M."/>
            <person name="Bachantsang P."/>
            <person name="Barry A."/>
            <person name="Bayul T."/>
            <person name="Berlin A."/>
            <person name="Bessette D."/>
            <person name="Bloom T."/>
            <person name="Blye J."/>
            <person name="Boguslavskiy L."/>
            <person name="Bonnet C."/>
            <person name="Boukhgalter B."/>
            <person name="Bourzgui I."/>
            <person name="Brown A."/>
            <person name="Cahill P."/>
            <person name="Channer S."/>
            <person name="Cheshatsang Y."/>
            <person name="Chuda L."/>
            <person name="Citroen M."/>
            <person name="Collymore A."/>
            <person name="Cooke P."/>
            <person name="Costello M."/>
            <person name="D'Aco K."/>
            <person name="Daza R."/>
            <person name="De Haan G."/>
            <person name="DeGray S."/>
            <person name="DeMaso C."/>
            <person name="Dhargay N."/>
            <person name="Dooley K."/>
            <person name="Dooley E."/>
            <person name="Doricent M."/>
            <person name="Dorje P."/>
            <person name="Dorjee K."/>
            <person name="Dupes A."/>
            <person name="Elong R."/>
            <person name="Falk J."/>
            <person name="Farina A."/>
            <person name="Faro S."/>
            <person name="Ferguson D."/>
            <person name="Fisher S."/>
            <person name="Foley C.D."/>
            <person name="Franke A."/>
            <person name="Friedrich D."/>
            <person name="Gadbois L."/>
            <person name="Gearin G."/>
            <person name="Gearin C.R."/>
            <person name="Giannoukos G."/>
            <person name="Goode T."/>
            <person name="Graham J."/>
            <person name="Grandbois E."/>
            <person name="Grewal S."/>
            <person name="Gyaltsen K."/>
            <person name="Hafez N."/>
            <person name="Hagos B."/>
            <person name="Hall J."/>
            <person name="Henson C."/>
            <person name="Hollinger A."/>
            <person name="Honan T."/>
            <person name="Huard M.D."/>
            <person name="Hughes L."/>
            <person name="Hurhula B."/>
            <person name="Husby M.E."/>
            <person name="Kamat A."/>
            <person name="Kanga B."/>
            <person name="Kashin S."/>
            <person name="Khazanovich D."/>
            <person name="Kisner P."/>
            <person name="Lance K."/>
            <person name="Lara M."/>
            <person name="Lee W."/>
            <person name="Lennon N."/>
            <person name="Letendre F."/>
            <person name="LeVine R."/>
            <person name="Lipovsky A."/>
            <person name="Liu X."/>
            <person name="Liu J."/>
            <person name="Liu S."/>
            <person name="Lokyitsang T."/>
            <person name="Lokyitsang Y."/>
            <person name="Lubonja R."/>
            <person name="Lui A."/>
            <person name="MacDonald P."/>
            <person name="Magnisalis V."/>
            <person name="Maru K."/>
            <person name="Matthews C."/>
            <person name="McCusker W."/>
            <person name="McDonough S."/>
            <person name="Mehta T."/>
            <person name="Meldrim J."/>
            <person name="Meneus L."/>
            <person name="Mihai O."/>
            <person name="Mihalev A."/>
            <person name="Mihova T."/>
            <person name="Mittelman R."/>
            <person name="Mlenga V."/>
            <person name="Montmayeur A."/>
            <person name="Mulrain L."/>
            <person name="Navidi A."/>
            <person name="Naylor J."/>
            <person name="Negash T."/>
            <person name="Nguyen T."/>
            <person name="Nguyen N."/>
            <person name="Nicol R."/>
            <person name="Norbu C."/>
            <person name="Norbu N."/>
            <person name="Novod N."/>
            <person name="O'Neill B."/>
            <person name="Osman S."/>
            <person name="Markiewicz E."/>
            <person name="Oyono O.L."/>
            <person name="Patti C."/>
            <person name="Phunkhang P."/>
            <person name="Pierre F."/>
            <person name="Priest M."/>
            <person name="Raghuraman S."/>
            <person name="Rege F."/>
            <person name="Reyes R."/>
            <person name="Rise C."/>
            <person name="Rogov P."/>
            <person name="Ross K."/>
            <person name="Ryan E."/>
            <person name="Settipalli S."/>
            <person name="Shea T."/>
            <person name="Sherpa N."/>
            <person name="Shi L."/>
            <person name="Shih D."/>
            <person name="Sparrow T."/>
            <person name="Spaulding J."/>
            <person name="Stalker J."/>
            <person name="Stange-Thomann N."/>
            <person name="Stavropoulos S."/>
            <person name="Stone C."/>
            <person name="Strader C."/>
            <person name="Tesfaye S."/>
            <person name="Thomson T."/>
            <person name="Thoulutsang Y."/>
            <person name="Thoulutsang D."/>
            <person name="Topham K."/>
            <person name="Topping I."/>
            <person name="Tsamla T."/>
            <person name="Vassiliev H."/>
            <person name="Vo A."/>
            <person name="Wangchuk T."/>
            <person name="Wangdi T."/>
            <person name="Weiand M."/>
            <person name="Wilkinson J."/>
            <person name="Wilson A."/>
            <person name="Yadav S."/>
            <person name="Young G."/>
            <person name="Yu Q."/>
            <person name="Zembek L."/>
            <person name="Zhong D."/>
            <person name="Zimmer A."/>
            <person name="Zwirko Z."/>
            <person name="Jaffe D.B."/>
            <person name="Alvarez P."/>
            <person name="Brockman W."/>
            <person name="Butler J."/>
            <person name="Chin C."/>
            <person name="Gnerre S."/>
            <person name="Grabherr M."/>
            <person name="Kleber M."/>
            <person name="Mauceli E."/>
            <person name="MacCallum I."/>
        </authorList>
    </citation>
    <scope>NUCLEOTIDE SEQUENCE [LARGE SCALE GENOMIC DNA]</scope>
    <source>
        <strain evidence="2">MSH-3 / Tucson 14011-0111.49</strain>
    </source>
</reference>
<organism evidence="2">
    <name type="scientific">Drosophila persimilis</name>
    <name type="common">Fruit fly</name>
    <dbReference type="NCBI Taxonomy" id="7234"/>
    <lineage>
        <taxon>Eukaryota</taxon>
        <taxon>Metazoa</taxon>
        <taxon>Ecdysozoa</taxon>
        <taxon>Arthropoda</taxon>
        <taxon>Hexapoda</taxon>
        <taxon>Insecta</taxon>
        <taxon>Pterygota</taxon>
        <taxon>Neoptera</taxon>
        <taxon>Endopterygota</taxon>
        <taxon>Diptera</taxon>
        <taxon>Brachycera</taxon>
        <taxon>Muscomorpha</taxon>
        <taxon>Ephydroidea</taxon>
        <taxon>Drosophilidae</taxon>
        <taxon>Drosophila</taxon>
        <taxon>Sophophora</taxon>
    </lineage>
</organism>
<proteinExistence type="predicted"/>
<dbReference type="HOGENOM" id="CLU_2266493_0_0_1"/>
<name>B4GAX5_DROPE</name>
<keyword evidence="2" id="KW-1185">Reference proteome</keyword>
<dbReference type="Proteomes" id="UP000008744">
    <property type="component" value="Unassembled WGS sequence"/>
</dbReference>
<protein>
    <submittedName>
        <fullName evidence="1">GL11456</fullName>
    </submittedName>
</protein>
<sequence length="103" mass="11048">MNSKRLVVDFRGDLARAGVVGWDGRTFGTDGTRGRIGDLVLKVGRIVGRTYGRVGKSLVGIRDQIRNVRVVRMAVVGDFVVLMPGIARLAVVATGDLLVVRTG</sequence>
<evidence type="ECO:0000313" key="2">
    <source>
        <dbReference type="Proteomes" id="UP000008744"/>
    </source>
</evidence>
<accession>B4GAX5</accession>
<dbReference type="AlphaFoldDB" id="B4GAX5"/>
<gene>
    <name evidence="1" type="primary">Dper\GL11456</name>
    <name evidence="1" type="ORF">Dper_GL11456</name>
</gene>